<evidence type="ECO:0000256" key="5">
    <source>
        <dbReference type="RuleBase" id="RU362022"/>
    </source>
</evidence>
<dbReference type="RefSeq" id="XP_046047389.1">
    <property type="nucleotide sequence ID" value="XM_046193195.1"/>
</dbReference>
<gene>
    <name evidence="6" type="ORF">BKA55DRAFT_573242</name>
</gene>
<dbReference type="PANTHER" id="PTHR12714">
    <property type="entry name" value="PROTEIN-S ISOPRENYLCYSTEINE O-METHYLTRANSFERASE"/>
    <property type="match status" value="1"/>
</dbReference>
<dbReference type="GO" id="GO:0005789">
    <property type="term" value="C:endoplasmic reticulum membrane"/>
    <property type="evidence" value="ECO:0007669"/>
    <property type="project" value="UniProtKB-SubCell"/>
</dbReference>
<dbReference type="GO" id="GO:0032259">
    <property type="term" value="P:methylation"/>
    <property type="evidence" value="ECO:0007669"/>
    <property type="project" value="UniProtKB-KW"/>
</dbReference>
<keyword evidence="2" id="KW-0812">Transmembrane</keyword>
<dbReference type="InterPro" id="IPR007269">
    <property type="entry name" value="ICMT_MeTrfase"/>
</dbReference>
<dbReference type="GO" id="GO:0004671">
    <property type="term" value="F:protein C-terminal S-isoprenylcysteine carboxyl O-methyltransferase activity"/>
    <property type="evidence" value="ECO:0007669"/>
    <property type="project" value="UniProtKB-EC"/>
</dbReference>
<evidence type="ECO:0000313" key="7">
    <source>
        <dbReference type="Proteomes" id="UP000720189"/>
    </source>
</evidence>
<dbReference type="Gene3D" id="1.20.120.1630">
    <property type="match status" value="1"/>
</dbReference>
<proteinExistence type="inferred from homology"/>
<name>A0A9P9K4Q9_FUSRE</name>
<keyword evidence="4" id="KW-0472">Membrane</keyword>
<dbReference type="OrthoDB" id="422086at2759"/>
<protein>
    <recommendedName>
        <fullName evidence="5">Protein-S-isoprenylcysteine O-methyltransferase</fullName>
        <ecNumber evidence="5">2.1.1.100</ecNumber>
    </recommendedName>
</protein>
<dbReference type="Proteomes" id="UP000720189">
    <property type="component" value="Unassembled WGS sequence"/>
</dbReference>
<keyword evidence="5" id="KW-0808">Transferase</keyword>
<keyword evidence="5" id="KW-0256">Endoplasmic reticulum</keyword>
<dbReference type="Pfam" id="PF04140">
    <property type="entry name" value="ICMT"/>
    <property type="match status" value="1"/>
</dbReference>
<reference evidence="6" key="1">
    <citation type="journal article" date="2021" name="Nat. Commun.">
        <title>Genetic determinants of endophytism in the Arabidopsis root mycobiome.</title>
        <authorList>
            <person name="Mesny F."/>
            <person name="Miyauchi S."/>
            <person name="Thiergart T."/>
            <person name="Pickel B."/>
            <person name="Atanasova L."/>
            <person name="Karlsson M."/>
            <person name="Huettel B."/>
            <person name="Barry K.W."/>
            <person name="Haridas S."/>
            <person name="Chen C."/>
            <person name="Bauer D."/>
            <person name="Andreopoulos W."/>
            <person name="Pangilinan J."/>
            <person name="LaButti K."/>
            <person name="Riley R."/>
            <person name="Lipzen A."/>
            <person name="Clum A."/>
            <person name="Drula E."/>
            <person name="Henrissat B."/>
            <person name="Kohler A."/>
            <person name="Grigoriev I.V."/>
            <person name="Martin F.M."/>
            <person name="Hacquard S."/>
        </authorList>
    </citation>
    <scope>NUCLEOTIDE SEQUENCE</scope>
    <source>
        <strain evidence="6">MPI-CAGE-AT-0023</strain>
    </source>
</reference>
<evidence type="ECO:0000313" key="6">
    <source>
        <dbReference type="EMBL" id="KAH7244166.1"/>
    </source>
</evidence>
<sequence length="288" mass="31804">MLACILPRFSFRIIELHLSNGWGKPILSSYISKVQTQLSRLKFTSAETIMALQFSLAQASLAVAVLGSTYGTYLALSPPNPSEHATPSTGDSVRWLFLTSKHTTKAVLAPLGLLSLHTASLALRYPNSPPSLVHHGIENGLNPDLITWSAATTIPLALILCAGVPLRLVPYASLGKNFTFALKEPDRLKTTGIYQYLQHPSYTGLAILMIFNVALLGRLDGALSCWIPPNAYETFCSWAVKLLPFTISGIMFGIWTRVSEEEEMLKKVFGKEWESWHARTARFIPFIL</sequence>
<evidence type="ECO:0000256" key="1">
    <source>
        <dbReference type="ARBA" id="ARBA00004141"/>
    </source>
</evidence>
<comment type="similarity">
    <text evidence="5">Belongs to the class VI-like SAM-binding methyltransferase superfamily. Isoprenylcysteine carboxyl methyltransferase family.</text>
</comment>
<comment type="catalytic activity">
    <reaction evidence="5">
        <text>[protein]-C-terminal S-[(2E,6E)-farnesyl]-L-cysteine + S-adenosyl-L-methionine = [protein]-C-terminal S-[(2E,6E)-farnesyl]-L-cysteine methyl ester + S-adenosyl-L-homocysteine</text>
        <dbReference type="Rhea" id="RHEA:21672"/>
        <dbReference type="Rhea" id="RHEA-COMP:12125"/>
        <dbReference type="Rhea" id="RHEA-COMP:12126"/>
        <dbReference type="ChEBI" id="CHEBI:57856"/>
        <dbReference type="ChEBI" id="CHEBI:59789"/>
        <dbReference type="ChEBI" id="CHEBI:90510"/>
        <dbReference type="ChEBI" id="CHEBI:90511"/>
        <dbReference type="EC" id="2.1.1.100"/>
    </reaction>
</comment>
<comment type="caution">
    <text evidence="6">The sequence shown here is derived from an EMBL/GenBank/DDBJ whole genome shotgun (WGS) entry which is preliminary data.</text>
</comment>
<organism evidence="6 7">
    <name type="scientific">Fusarium redolens</name>
    <dbReference type="NCBI Taxonomy" id="48865"/>
    <lineage>
        <taxon>Eukaryota</taxon>
        <taxon>Fungi</taxon>
        <taxon>Dikarya</taxon>
        <taxon>Ascomycota</taxon>
        <taxon>Pezizomycotina</taxon>
        <taxon>Sordariomycetes</taxon>
        <taxon>Hypocreomycetidae</taxon>
        <taxon>Hypocreales</taxon>
        <taxon>Nectriaceae</taxon>
        <taxon>Fusarium</taxon>
        <taxon>Fusarium redolens species complex</taxon>
    </lineage>
</organism>
<dbReference type="EMBL" id="JAGMUX010000011">
    <property type="protein sequence ID" value="KAH7244166.1"/>
    <property type="molecule type" value="Genomic_DNA"/>
</dbReference>
<evidence type="ECO:0000256" key="2">
    <source>
        <dbReference type="ARBA" id="ARBA00022692"/>
    </source>
</evidence>
<dbReference type="AlphaFoldDB" id="A0A9P9K4Q9"/>
<accession>A0A9P9K4Q9</accession>
<dbReference type="PANTHER" id="PTHR12714:SF9">
    <property type="entry name" value="PROTEIN-S-ISOPRENYLCYSTEINE O-METHYLTRANSFERASE"/>
    <property type="match status" value="1"/>
</dbReference>
<dbReference type="EC" id="2.1.1.100" evidence="5"/>
<comment type="subcellular location">
    <subcellularLocation>
        <location evidence="5">Endoplasmic reticulum membrane</location>
        <topology evidence="5">Multi-pass membrane protein</topology>
    </subcellularLocation>
    <subcellularLocation>
        <location evidence="1">Membrane</location>
        <topology evidence="1">Multi-pass membrane protein</topology>
    </subcellularLocation>
</comment>
<evidence type="ECO:0000256" key="3">
    <source>
        <dbReference type="ARBA" id="ARBA00022989"/>
    </source>
</evidence>
<keyword evidence="5" id="KW-0489">Methyltransferase</keyword>
<keyword evidence="5" id="KW-0949">S-adenosyl-L-methionine</keyword>
<evidence type="ECO:0000256" key="4">
    <source>
        <dbReference type="ARBA" id="ARBA00023136"/>
    </source>
</evidence>
<keyword evidence="3" id="KW-1133">Transmembrane helix</keyword>
<dbReference type="GeneID" id="70223149"/>
<keyword evidence="7" id="KW-1185">Reference proteome</keyword>